<dbReference type="STRING" id="1075417.SAMN05421823_11951"/>
<dbReference type="EMBL" id="FNFO01000019">
    <property type="protein sequence ID" value="SDM68484.1"/>
    <property type="molecule type" value="Genomic_DNA"/>
</dbReference>
<protein>
    <recommendedName>
        <fullName evidence="3">DUF1854 domain-containing protein</fullName>
    </recommendedName>
</protein>
<dbReference type="Proteomes" id="UP000198510">
    <property type="component" value="Unassembled WGS sequence"/>
</dbReference>
<evidence type="ECO:0008006" key="3">
    <source>
        <dbReference type="Google" id="ProtNLM"/>
    </source>
</evidence>
<gene>
    <name evidence="1" type="ORF">SAMN05421823_11951</name>
</gene>
<evidence type="ECO:0000313" key="2">
    <source>
        <dbReference type="Proteomes" id="UP000198510"/>
    </source>
</evidence>
<name>A0A1G9V8I4_9BACT</name>
<dbReference type="AlphaFoldDB" id="A0A1G9V8I4"/>
<accession>A0A1G9V8I4</accession>
<reference evidence="1 2" key="1">
    <citation type="submission" date="2016-10" db="EMBL/GenBank/DDBJ databases">
        <authorList>
            <person name="de Groot N.N."/>
        </authorList>
    </citation>
    <scope>NUCLEOTIDE SEQUENCE [LARGE SCALE GENOMIC DNA]</scope>
    <source>
        <strain evidence="1 2">DSM 25186</strain>
    </source>
</reference>
<proteinExistence type="predicted"/>
<evidence type="ECO:0000313" key="1">
    <source>
        <dbReference type="EMBL" id="SDM68484.1"/>
    </source>
</evidence>
<sequence>MYQIKLDNFPQETLFSEQDVRRFLQSYQVHTPIDFDLADLREGTHQRRATTIFTIFRRGIDRYGVHLEVEKLPASAPRYQSIACLTESQVREWIAPFLPGVTKISWHSPLDETGDESWSRSDDYWEIRKLDKFTRRSDVVVCLYRDGQIRIEDEQIHVTPRWFFTLLNLLIVP</sequence>
<dbReference type="RefSeq" id="WP_089688620.1">
    <property type="nucleotide sequence ID" value="NZ_FNFO01000019.1"/>
</dbReference>
<organism evidence="1 2">
    <name type="scientific">Catalinimonas alkaloidigena</name>
    <dbReference type="NCBI Taxonomy" id="1075417"/>
    <lineage>
        <taxon>Bacteria</taxon>
        <taxon>Pseudomonadati</taxon>
        <taxon>Bacteroidota</taxon>
        <taxon>Cytophagia</taxon>
        <taxon>Cytophagales</taxon>
        <taxon>Catalimonadaceae</taxon>
        <taxon>Catalinimonas</taxon>
    </lineage>
</organism>
<keyword evidence="2" id="KW-1185">Reference proteome</keyword>